<protein>
    <submittedName>
        <fullName evidence="2">Uncharacterized protein</fullName>
    </submittedName>
</protein>
<feature type="region of interest" description="Disordered" evidence="1">
    <location>
        <begin position="109"/>
        <end position="141"/>
    </location>
</feature>
<evidence type="ECO:0000256" key="1">
    <source>
        <dbReference type="SAM" id="MobiDB-lite"/>
    </source>
</evidence>
<gene>
    <name evidence="2" type="ORF">AWZ03_014615</name>
</gene>
<evidence type="ECO:0000313" key="3">
    <source>
        <dbReference type="Proteomes" id="UP000295192"/>
    </source>
</evidence>
<comment type="caution">
    <text evidence="2">The sequence shown here is derived from an EMBL/GenBank/DDBJ whole genome shotgun (WGS) entry which is preliminary data.</text>
</comment>
<reference evidence="2 3" key="1">
    <citation type="journal article" date="2019" name="J. Hered.">
        <title>An Improved Genome Assembly for Drosophila navojoa, the Basal Species in the mojavensis Cluster.</title>
        <authorList>
            <person name="Vanderlinde T."/>
            <person name="Dupim E.G."/>
            <person name="Nazario-Yepiz N.O."/>
            <person name="Carvalho A.B."/>
        </authorList>
    </citation>
    <scope>NUCLEOTIDE SEQUENCE [LARGE SCALE GENOMIC DNA]</scope>
    <source>
        <strain evidence="2">Navoj_Jal97</strain>
        <tissue evidence="2">Whole organism</tissue>
    </source>
</reference>
<dbReference type="AlphaFoldDB" id="A0A484AQQ0"/>
<dbReference type="EMBL" id="LSRL02001563">
    <property type="protein sequence ID" value="TDG38963.1"/>
    <property type="molecule type" value="Genomic_DNA"/>
</dbReference>
<evidence type="ECO:0000313" key="2">
    <source>
        <dbReference type="EMBL" id="TDG38963.1"/>
    </source>
</evidence>
<dbReference type="OMA" id="RDMCERM"/>
<keyword evidence="3" id="KW-1185">Reference proteome</keyword>
<name>A0A484AQQ0_DRONA</name>
<accession>A0A484AQQ0</accession>
<sequence>MPNSLLAMSSSNLAELIANVVQRLILEKNEELKKSPNGQSPAKQLTPDQMQRIMDEVDNRMESSQFNALNWQLAECQGMLEQFEAESTKLREGIKLIRPVLRDMCERMNETSEHAQASGADPVTIDQDAKDFEQLQTSSKP</sequence>
<dbReference type="Proteomes" id="UP000295192">
    <property type="component" value="Unassembled WGS sequence"/>
</dbReference>
<proteinExistence type="predicted"/>
<organism evidence="2 3">
    <name type="scientific">Drosophila navojoa</name>
    <name type="common">Fruit fly</name>
    <dbReference type="NCBI Taxonomy" id="7232"/>
    <lineage>
        <taxon>Eukaryota</taxon>
        <taxon>Metazoa</taxon>
        <taxon>Ecdysozoa</taxon>
        <taxon>Arthropoda</taxon>
        <taxon>Hexapoda</taxon>
        <taxon>Insecta</taxon>
        <taxon>Pterygota</taxon>
        <taxon>Neoptera</taxon>
        <taxon>Endopterygota</taxon>
        <taxon>Diptera</taxon>
        <taxon>Brachycera</taxon>
        <taxon>Muscomorpha</taxon>
        <taxon>Ephydroidea</taxon>
        <taxon>Drosophilidae</taxon>
        <taxon>Drosophila</taxon>
    </lineage>
</organism>